<feature type="signal peptide" evidence="1">
    <location>
        <begin position="1"/>
        <end position="21"/>
    </location>
</feature>
<evidence type="ECO:0000256" key="1">
    <source>
        <dbReference type="SAM" id="SignalP"/>
    </source>
</evidence>
<protein>
    <recommendedName>
        <fullName evidence="4">DUF4189 domain-containing protein</fullName>
    </recommendedName>
</protein>
<organism evidence="2 3">
    <name type="scientific">Hoeflea poritis</name>
    <dbReference type="NCBI Taxonomy" id="2993659"/>
    <lineage>
        <taxon>Bacteria</taxon>
        <taxon>Pseudomonadati</taxon>
        <taxon>Pseudomonadota</taxon>
        <taxon>Alphaproteobacteria</taxon>
        <taxon>Hyphomicrobiales</taxon>
        <taxon>Rhizobiaceae</taxon>
        <taxon>Hoeflea</taxon>
    </lineage>
</organism>
<sequence length="123" mass="13007">MSRLFLSAVLSLQMLATSAMVAPELSGAVAQDLSGQKGKVQGRLPRGTGPCAKAYKEYVAAKGHSAYASTPIYGFGSTGYICGHSLNRRTTQEAEARAVAGCVNGTRKWKRVHSGECEVRASK</sequence>
<evidence type="ECO:0000313" key="3">
    <source>
        <dbReference type="Proteomes" id="UP001148313"/>
    </source>
</evidence>
<feature type="chain" id="PRO_5045997050" description="DUF4189 domain-containing protein" evidence="1">
    <location>
        <begin position="22"/>
        <end position="123"/>
    </location>
</feature>
<accession>A0ABT4VMV1</accession>
<evidence type="ECO:0008006" key="4">
    <source>
        <dbReference type="Google" id="ProtNLM"/>
    </source>
</evidence>
<proteinExistence type="predicted"/>
<name>A0ABT4VMV1_9HYPH</name>
<dbReference type="EMBL" id="JAPJZH010000006">
    <property type="protein sequence ID" value="MDA4845996.1"/>
    <property type="molecule type" value="Genomic_DNA"/>
</dbReference>
<keyword evidence="3" id="KW-1185">Reference proteome</keyword>
<reference evidence="2" key="1">
    <citation type="submission" date="2022-11" db="EMBL/GenBank/DDBJ databases">
        <title>Hoeflea poritis sp. nov., isolated from scleractinian coral Porites lutea.</title>
        <authorList>
            <person name="Zhang G."/>
            <person name="Wei Q."/>
            <person name="Cai L."/>
        </authorList>
    </citation>
    <scope>NUCLEOTIDE SEQUENCE</scope>
    <source>
        <strain evidence="2">E7-10</strain>
    </source>
</reference>
<keyword evidence="1" id="KW-0732">Signal</keyword>
<dbReference type="Proteomes" id="UP001148313">
    <property type="component" value="Unassembled WGS sequence"/>
</dbReference>
<comment type="caution">
    <text evidence="2">The sequence shown here is derived from an EMBL/GenBank/DDBJ whole genome shotgun (WGS) entry which is preliminary data.</text>
</comment>
<dbReference type="RefSeq" id="WP_271089710.1">
    <property type="nucleotide sequence ID" value="NZ_JAPJZH010000006.1"/>
</dbReference>
<gene>
    <name evidence="2" type="ORF">OOZ53_11595</name>
</gene>
<evidence type="ECO:0000313" key="2">
    <source>
        <dbReference type="EMBL" id="MDA4845996.1"/>
    </source>
</evidence>